<dbReference type="PANTHER" id="PTHR44229:SF8">
    <property type="entry name" value="ALCOHOL DEHYDROGENASE-RELATED"/>
    <property type="match status" value="1"/>
</dbReference>
<organism evidence="4 5">
    <name type="scientific">Manduca sexta</name>
    <name type="common">Tobacco hawkmoth</name>
    <name type="synonym">Tobacco hornworm</name>
    <dbReference type="NCBI Taxonomy" id="7130"/>
    <lineage>
        <taxon>Eukaryota</taxon>
        <taxon>Metazoa</taxon>
        <taxon>Ecdysozoa</taxon>
        <taxon>Arthropoda</taxon>
        <taxon>Hexapoda</taxon>
        <taxon>Insecta</taxon>
        <taxon>Pterygota</taxon>
        <taxon>Neoptera</taxon>
        <taxon>Endopterygota</taxon>
        <taxon>Lepidoptera</taxon>
        <taxon>Glossata</taxon>
        <taxon>Ditrysia</taxon>
        <taxon>Bombycoidea</taxon>
        <taxon>Sphingidae</taxon>
        <taxon>Sphinginae</taxon>
        <taxon>Sphingini</taxon>
        <taxon>Manduca</taxon>
    </lineage>
</organism>
<keyword evidence="2" id="KW-0560">Oxidoreductase</keyword>
<evidence type="ECO:0008006" key="6">
    <source>
        <dbReference type="Google" id="ProtNLM"/>
    </source>
</evidence>
<dbReference type="PRINTS" id="PR00080">
    <property type="entry name" value="SDRFAMILY"/>
</dbReference>
<keyword evidence="5" id="KW-1185">Reference proteome</keyword>
<name>A0A921ZPQ3_MANSE</name>
<dbReference type="GO" id="GO:0005737">
    <property type="term" value="C:cytoplasm"/>
    <property type="evidence" value="ECO:0007669"/>
    <property type="project" value="TreeGrafter"/>
</dbReference>
<dbReference type="Pfam" id="PF00106">
    <property type="entry name" value="adh_short"/>
    <property type="match status" value="1"/>
</dbReference>
<dbReference type="PRINTS" id="PR00081">
    <property type="entry name" value="GDHRDH"/>
</dbReference>
<gene>
    <name evidence="4" type="ORF">O3G_MSEX012874</name>
</gene>
<dbReference type="OrthoDB" id="37659at2759"/>
<accession>A0A921ZPQ3</accession>
<dbReference type="InterPro" id="IPR002347">
    <property type="entry name" value="SDR_fam"/>
</dbReference>
<comment type="similarity">
    <text evidence="1 3">Belongs to the short-chain dehydrogenases/reductases (SDR) family.</text>
</comment>
<evidence type="ECO:0000313" key="4">
    <source>
        <dbReference type="EMBL" id="KAG6461818.1"/>
    </source>
</evidence>
<evidence type="ECO:0000313" key="5">
    <source>
        <dbReference type="Proteomes" id="UP000791440"/>
    </source>
</evidence>
<comment type="caution">
    <text evidence="4">The sequence shown here is derived from an EMBL/GenBank/DDBJ whole genome shotgun (WGS) entry which is preliminary data.</text>
</comment>
<dbReference type="EMBL" id="JH668780">
    <property type="protein sequence ID" value="KAG6461818.1"/>
    <property type="molecule type" value="Genomic_DNA"/>
</dbReference>
<evidence type="ECO:0000256" key="2">
    <source>
        <dbReference type="ARBA" id="ARBA00023002"/>
    </source>
</evidence>
<dbReference type="AlphaFoldDB" id="A0A921ZPQ3"/>
<dbReference type="InterPro" id="IPR036291">
    <property type="entry name" value="NAD(P)-bd_dom_sf"/>
</dbReference>
<dbReference type="Proteomes" id="UP000791440">
    <property type="component" value="Unassembled WGS sequence"/>
</dbReference>
<protein>
    <recommendedName>
        <fullName evidence="6">Alcohol dehydrogenase</fullName>
    </recommendedName>
</protein>
<dbReference type="GO" id="GO:0016616">
    <property type="term" value="F:oxidoreductase activity, acting on the CH-OH group of donors, NAD or NADP as acceptor"/>
    <property type="evidence" value="ECO:0007669"/>
    <property type="project" value="TreeGrafter"/>
</dbReference>
<evidence type="ECO:0000256" key="3">
    <source>
        <dbReference type="RuleBase" id="RU000363"/>
    </source>
</evidence>
<reference evidence="4" key="2">
    <citation type="submission" date="2020-12" db="EMBL/GenBank/DDBJ databases">
        <authorList>
            <person name="Kanost M."/>
        </authorList>
    </citation>
    <scope>NUCLEOTIDE SEQUENCE</scope>
</reference>
<reference evidence="4" key="1">
    <citation type="journal article" date="2016" name="Insect Biochem. Mol. Biol.">
        <title>Multifaceted biological insights from a draft genome sequence of the tobacco hornworm moth, Manduca sexta.</title>
        <authorList>
            <person name="Kanost M.R."/>
            <person name="Arrese E.L."/>
            <person name="Cao X."/>
            <person name="Chen Y.R."/>
            <person name="Chellapilla S."/>
            <person name="Goldsmith M.R."/>
            <person name="Grosse-Wilde E."/>
            <person name="Heckel D.G."/>
            <person name="Herndon N."/>
            <person name="Jiang H."/>
            <person name="Papanicolaou A."/>
            <person name="Qu J."/>
            <person name="Soulages J.L."/>
            <person name="Vogel H."/>
            <person name="Walters J."/>
            <person name="Waterhouse R.M."/>
            <person name="Ahn S.J."/>
            <person name="Almeida F.C."/>
            <person name="An C."/>
            <person name="Aqrawi P."/>
            <person name="Bretschneider A."/>
            <person name="Bryant W.B."/>
            <person name="Bucks S."/>
            <person name="Chao H."/>
            <person name="Chevignon G."/>
            <person name="Christen J.M."/>
            <person name="Clarke D.F."/>
            <person name="Dittmer N.T."/>
            <person name="Ferguson L.C.F."/>
            <person name="Garavelou S."/>
            <person name="Gordon K.H.J."/>
            <person name="Gunaratna R.T."/>
            <person name="Han Y."/>
            <person name="Hauser F."/>
            <person name="He Y."/>
            <person name="Heidel-Fischer H."/>
            <person name="Hirsh A."/>
            <person name="Hu Y."/>
            <person name="Jiang H."/>
            <person name="Kalra D."/>
            <person name="Klinner C."/>
            <person name="Konig C."/>
            <person name="Kovar C."/>
            <person name="Kroll A.R."/>
            <person name="Kuwar S.S."/>
            <person name="Lee S.L."/>
            <person name="Lehman R."/>
            <person name="Li K."/>
            <person name="Li Z."/>
            <person name="Liang H."/>
            <person name="Lovelace S."/>
            <person name="Lu Z."/>
            <person name="Mansfield J.H."/>
            <person name="McCulloch K.J."/>
            <person name="Mathew T."/>
            <person name="Morton B."/>
            <person name="Muzny D.M."/>
            <person name="Neunemann D."/>
            <person name="Ongeri F."/>
            <person name="Pauchet Y."/>
            <person name="Pu L.L."/>
            <person name="Pyrousis I."/>
            <person name="Rao X.J."/>
            <person name="Redding A."/>
            <person name="Roesel C."/>
            <person name="Sanchez-Gracia A."/>
            <person name="Schaack S."/>
            <person name="Shukla A."/>
            <person name="Tetreau G."/>
            <person name="Wang Y."/>
            <person name="Xiong G.H."/>
            <person name="Traut W."/>
            <person name="Walsh T.K."/>
            <person name="Worley K.C."/>
            <person name="Wu D."/>
            <person name="Wu W."/>
            <person name="Wu Y.Q."/>
            <person name="Zhang X."/>
            <person name="Zou Z."/>
            <person name="Zucker H."/>
            <person name="Briscoe A.D."/>
            <person name="Burmester T."/>
            <person name="Clem R.J."/>
            <person name="Feyereisen R."/>
            <person name="Grimmelikhuijzen C.J.P."/>
            <person name="Hamodrakas S.J."/>
            <person name="Hansson B.S."/>
            <person name="Huguet E."/>
            <person name="Jermiin L.S."/>
            <person name="Lan Q."/>
            <person name="Lehman H.K."/>
            <person name="Lorenzen M."/>
            <person name="Merzendorfer H."/>
            <person name="Michalopoulos I."/>
            <person name="Morton D.B."/>
            <person name="Muthukrishnan S."/>
            <person name="Oakeshott J.G."/>
            <person name="Palmer W."/>
            <person name="Park Y."/>
            <person name="Passarelli A.L."/>
            <person name="Rozas J."/>
            <person name="Schwartz L.M."/>
            <person name="Smith W."/>
            <person name="Southgate A."/>
            <person name="Vilcinskas A."/>
            <person name="Vogt R."/>
            <person name="Wang P."/>
            <person name="Werren J."/>
            <person name="Yu X.Q."/>
            <person name="Zhou J.J."/>
            <person name="Brown S.J."/>
            <person name="Scherer S.E."/>
            <person name="Richards S."/>
            <person name="Blissard G.W."/>
        </authorList>
    </citation>
    <scope>NUCLEOTIDE SEQUENCE</scope>
</reference>
<dbReference type="SUPFAM" id="SSF51735">
    <property type="entry name" value="NAD(P)-binding Rossmann-fold domains"/>
    <property type="match status" value="1"/>
</dbReference>
<dbReference type="Gene3D" id="3.40.50.720">
    <property type="entry name" value="NAD(P)-binding Rossmann-like Domain"/>
    <property type="match status" value="1"/>
</dbReference>
<proteinExistence type="inferred from homology"/>
<sequence length="257" mass="28536">MSKYIENKICVITGGADGIGLSIADKYLENNAKVVILVDFNEQKGKEAAKILNTKHGDGKAEFIKCDVRKDLEATYNVIMDNYQYVDVLVNNAGIGDAIPRRTMETNAIAVIEWSLKFSNHMRKDTEGKGGTIVNVASVLGYDIVPYAHIYQASKFAVTGFTRSLGHKYLYPTRGVRMVCLCPGLTKTNLSQAVLMMKPQSDYEAEVIKEFKDMVIQEVDVVGEAAVEILERADSGTVWSIINGELKNVHMEVKYKL</sequence>
<dbReference type="PANTHER" id="PTHR44229">
    <property type="entry name" value="15-HYDROXYPROSTAGLANDIN DEHYDROGENASE [NAD(+)]"/>
    <property type="match status" value="1"/>
</dbReference>
<evidence type="ECO:0000256" key="1">
    <source>
        <dbReference type="ARBA" id="ARBA00006484"/>
    </source>
</evidence>